<reference evidence="2" key="1">
    <citation type="journal article" date="2020" name="Stud. Mycol.">
        <title>101 Dothideomycetes genomes: a test case for predicting lifestyles and emergence of pathogens.</title>
        <authorList>
            <person name="Haridas S."/>
            <person name="Albert R."/>
            <person name="Binder M."/>
            <person name="Bloem J."/>
            <person name="Labutti K."/>
            <person name="Salamov A."/>
            <person name="Andreopoulos B."/>
            <person name="Baker S."/>
            <person name="Barry K."/>
            <person name="Bills G."/>
            <person name="Bluhm B."/>
            <person name="Cannon C."/>
            <person name="Castanera R."/>
            <person name="Culley D."/>
            <person name="Daum C."/>
            <person name="Ezra D."/>
            <person name="Gonzalez J."/>
            <person name="Henrissat B."/>
            <person name="Kuo A."/>
            <person name="Liang C."/>
            <person name="Lipzen A."/>
            <person name="Lutzoni F."/>
            <person name="Magnuson J."/>
            <person name="Mondo S."/>
            <person name="Nolan M."/>
            <person name="Ohm R."/>
            <person name="Pangilinan J."/>
            <person name="Park H.-J."/>
            <person name="Ramirez L."/>
            <person name="Alfaro M."/>
            <person name="Sun H."/>
            <person name="Tritt A."/>
            <person name="Yoshinaga Y."/>
            <person name="Zwiers L.-H."/>
            <person name="Turgeon B."/>
            <person name="Goodwin S."/>
            <person name="Spatafora J."/>
            <person name="Crous P."/>
            <person name="Grigoriev I."/>
        </authorList>
    </citation>
    <scope>NUCLEOTIDE SEQUENCE</scope>
    <source>
        <strain evidence="2">CBS 675.92</strain>
    </source>
</reference>
<dbReference type="EMBL" id="ML976989">
    <property type="protein sequence ID" value="KAF1957410.1"/>
    <property type="molecule type" value="Genomic_DNA"/>
</dbReference>
<keyword evidence="3" id="KW-1185">Reference proteome</keyword>
<name>A0A6A5TZC4_9PLEO</name>
<dbReference type="PANTHER" id="PTHR35394:SF5">
    <property type="entry name" value="DUF3176 DOMAIN-CONTAINING PROTEIN"/>
    <property type="match status" value="1"/>
</dbReference>
<accession>A0A6A5TZC4</accession>
<keyword evidence="1" id="KW-0812">Transmembrane</keyword>
<organism evidence="2 3">
    <name type="scientific">Byssothecium circinans</name>
    <dbReference type="NCBI Taxonomy" id="147558"/>
    <lineage>
        <taxon>Eukaryota</taxon>
        <taxon>Fungi</taxon>
        <taxon>Dikarya</taxon>
        <taxon>Ascomycota</taxon>
        <taxon>Pezizomycotina</taxon>
        <taxon>Dothideomycetes</taxon>
        <taxon>Pleosporomycetidae</taxon>
        <taxon>Pleosporales</taxon>
        <taxon>Massarineae</taxon>
        <taxon>Massarinaceae</taxon>
        <taxon>Byssothecium</taxon>
    </lineage>
</organism>
<keyword evidence="1" id="KW-1133">Transmembrane helix</keyword>
<evidence type="ECO:0000256" key="1">
    <source>
        <dbReference type="SAM" id="Phobius"/>
    </source>
</evidence>
<gene>
    <name evidence="2" type="ORF">CC80DRAFT_560621</name>
</gene>
<evidence type="ECO:0000313" key="3">
    <source>
        <dbReference type="Proteomes" id="UP000800035"/>
    </source>
</evidence>
<dbReference type="PANTHER" id="PTHR35394">
    <property type="entry name" value="DUF3176 DOMAIN-CONTAINING PROTEIN"/>
    <property type="match status" value="1"/>
</dbReference>
<proteinExistence type="predicted"/>
<protein>
    <submittedName>
        <fullName evidence="2">Uncharacterized protein</fullName>
    </submittedName>
</protein>
<evidence type="ECO:0000313" key="2">
    <source>
        <dbReference type="EMBL" id="KAF1957410.1"/>
    </source>
</evidence>
<dbReference type="Proteomes" id="UP000800035">
    <property type="component" value="Unassembled WGS sequence"/>
</dbReference>
<keyword evidence="1" id="KW-0472">Membrane</keyword>
<dbReference type="OrthoDB" id="5376804at2759"/>
<feature type="transmembrane region" description="Helical" evidence="1">
    <location>
        <begin position="96"/>
        <end position="117"/>
    </location>
</feature>
<sequence>MPRLFNITQAAILSTMNVLLDLTSPNTTTFAPSSKQQKFPSILSKAPLVQPIWTSPNLSSTFDNVAASMSNQFRNMSPHRHKGTLQQWTLYIHVEWGFLVFPGVLVLAGAAYVLLAIGESLGLGVPTWKEGALPMLLYGFGGGAQKALREERGGRGRWRGVEGNWVRFDAETDRLRIVVP</sequence>
<dbReference type="AlphaFoldDB" id="A0A6A5TZC4"/>